<sequence>MVGLAASELQAETLFPGDTIEYFSMVSIYLANLRVYVYRQDSNFGFPRLYRHLWRETGVATAWRKFCASTTQMMNFLLKLPMTIMLKRKRDRNGGAILSDAKWRKLRTFRLVNGEAEGVTRADRLNLGLKQSLSDAMKSTKQTLAMEKQKKAELGSKKLMNMYLATLDVVPDERKTSSGQHRSQERVSTSDHNRNNNVLLCQDYKEKYSKVQLPSTVVANESSDSHEPTWISRHEDDAARSKQKYGFHLQKRESHQRKQSTLTLNRHKKIDVAPNVTQTSISRYFDGSQLQQNRPKHVVGPFVSHVEESSCIQKKLERTPWDGQCSLNKTDKAHERERERNRDQVRESHSVHAVDLEKMSWKQQRKNYRMVNGGSNALRLRAARKSRRGYCDCVGTCVGETNRRLFVFYLFLQLLECAVMIQVTSSAISEGKDLDDWLQINALYLILWFMILCVLLLVLTLFCYQAYLISTNQTSWEHARRSSITYLQNLPDRRSPFDRGIVQNWWIFITNGDRNKWVHHSVAKPMTSHHEDTSSPV</sequence>
<organism evidence="1 2">
    <name type="scientific">Peronosclerospora sorghi</name>
    <dbReference type="NCBI Taxonomy" id="230839"/>
    <lineage>
        <taxon>Eukaryota</taxon>
        <taxon>Sar</taxon>
        <taxon>Stramenopiles</taxon>
        <taxon>Oomycota</taxon>
        <taxon>Peronosporomycetes</taxon>
        <taxon>Peronosporales</taxon>
        <taxon>Peronosporaceae</taxon>
        <taxon>Peronosclerospora</taxon>
    </lineage>
</organism>
<evidence type="ECO:0000313" key="1">
    <source>
        <dbReference type="EMBL" id="KAI9921325.1"/>
    </source>
</evidence>
<proteinExistence type="predicted"/>
<dbReference type="Proteomes" id="UP001163321">
    <property type="component" value="Chromosome 1"/>
</dbReference>
<keyword evidence="2" id="KW-1185">Reference proteome</keyword>
<dbReference type="EMBL" id="CM047580">
    <property type="protein sequence ID" value="KAI9921325.1"/>
    <property type="molecule type" value="Genomic_DNA"/>
</dbReference>
<gene>
    <name evidence="1" type="ORF">PsorP6_000860</name>
</gene>
<name>A0ACC0WR00_9STRA</name>
<comment type="caution">
    <text evidence="1">The sequence shown here is derived from an EMBL/GenBank/DDBJ whole genome shotgun (WGS) entry which is preliminary data.</text>
</comment>
<protein>
    <submittedName>
        <fullName evidence="1">Uncharacterized protein</fullName>
    </submittedName>
</protein>
<reference evidence="1 2" key="1">
    <citation type="journal article" date="2022" name="bioRxiv">
        <title>The genome of the oomycete Peronosclerospora sorghi, a cosmopolitan pathogen of maize and sorghum, is inflated with dispersed pseudogenes.</title>
        <authorList>
            <person name="Fletcher K."/>
            <person name="Martin F."/>
            <person name="Isakeit T."/>
            <person name="Cavanaugh K."/>
            <person name="Magill C."/>
            <person name="Michelmore R."/>
        </authorList>
    </citation>
    <scope>NUCLEOTIDE SEQUENCE [LARGE SCALE GENOMIC DNA]</scope>
    <source>
        <strain evidence="1">P6</strain>
    </source>
</reference>
<evidence type="ECO:0000313" key="2">
    <source>
        <dbReference type="Proteomes" id="UP001163321"/>
    </source>
</evidence>
<accession>A0ACC0WR00</accession>